<feature type="compositionally biased region" description="Low complexity" evidence="1">
    <location>
        <begin position="130"/>
        <end position="148"/>
    </location>
</feature>
<evidence type="ECO:0000313" key="4">
    <source>
        <dbReference type="Proteomes" id="UP000235786"/>
    </source>
</evidence>
<feature type="region of interest" description="Disordered" evidence="1">
    <location>
        <begin position="122"/>
        <end position="148"/>
    </location>
</feature>
<name>A0A2J6RLY5_HYAVF</name>
<dbReference type="AlphaFoldDB" id="A0A2J6RLY5"/>
<organism evidence="3 4">
    <name type="scientific">Hyaloscypha variabilis (strain UAMH 11265 / GT02V1 / F)</name>
    <name type="common">Meliniomyces variabilis</name>
    <dbReference type="NCBI Taxonomy" id="1149755"/>
    <lineage>
        <taxon>Eukaryota</taxon>
        <taxon>Fungi</taxon>
        <taxon>Dikarya</taxon>
        <taxon>Ascomycota</taxon>
        <taxon>Pezizomycotina</taxon>
        <taxon>Leotiomycetes</taxon>
        <taxon>Helotiales</taxon>
        <taxon>Hyaloscyphaceae</taxon>
        <taxon>Hyaloscypha</taxon>
        <taxon>Hyaloscypha variabilis</taxon>
    </lineage>
</organism>
<feature type="signal peptide" evidence="2">
    <location>
        <begin position="1"/>
        <end position="18"/>
    </location>
</feature>
<keyword evidence="4" id="KW-1185">Reference proteome</keyword>
<proteinExistence type="predicted"/>
<feature type="chain" id="PRO_5014357378" evidence="2">
    <location>
        <begin position="19"/>
        <end position="178"/>
    </location>
</feature>
<keyword evidence="2" id="KW-0732">Signal</keyword>
<dbReference type="OrthoDB" id="10288537at2759"/>
<dbReference type="Proteomes" id="UP000235786">
    <property type="component" value="Unassembled WGS sequence"/>
</dbReference>
<evidence type="ECO:0000256" key="2">
    <source>
        <dbReference type="SAM" id="SignalP"/>
    </source>
</evidence>
<sequence length="178" mass="19001">MKFTYFTTISMMLAITNAAALRFPRQVGGPVFSLTCNGTSGAECSKAWWTLCSVEGNIVMPAPVTWKNGDCSDMHCSCVIPDAEPVVTPAAPTQAAATQAYTSAASTATAFPVLLEDLHRTRASSHHTHQSTTTAATFTPPSETEQPQPEIVTVVPDSDATPLAGSYIWSFWKSSNEI</sequence>
<dbReference type="EMBL" id="KZ613946">
    <property type="protein sequence ID" value="PMD39517.1"/>
    <property type="molecule type" value="Genomic_DNA"/>
</dbReference>
<protein>
    <submittedName>
        <fullName evidence="3">Uncharacterized protein</fullName>
    </submittedName>
</protein>
<gene>
    <name evidence="3" type="ORF">L207DRAFT_529492</name>
</gene>
<reference evidence="3 4" key="1">
    <citation type="submission" date="2016-04" db="EMBL/GenBank/DDBJ databases">
        <title>A degradative enzymes factory behind the ericoid mycorrhizal symbiosis.</title>
        <authorList>
            <consortium name="DOE Joint Genome Institute"/>
            <person name="Martino E."/>
            <person name="Morin E."/>
            <person name="Grelet G."/>
            <person name="Kuo A."/>
            <person name="Kohler A."/>
            <person name="Daghino S."/>
            <person name="Barry K."/>
            <person name="Choi C."/>
            <person name="Cichocki N."/>
            <person name="Clum A."/>
            <person name="Copeland A."/>
            <person name="Hainaut M."/>
            <person name="Haridas S."/>
            <person name="Labutti K."/>
            <person name="Lindquist E."/>
            <person name="Lipzen A."/>
            <person name="Khouja H.-R."/>
            <person name="Murat C."/>
            <person name="Ohm R."/>
            <person name="Olson A."/>
            <person name="Spatafora J."/>
            <person name="Veneault-Fourrey C."/>
            <person name="Henrissat B."/>
            <person name="Grigoriev I."/>
            <person name="Martin F."/>
            <person name="Perotto S."/>
        </authorList>
    </citation>
    <scope>NUCLEOTIDE SEQUENCE [LARGE SCALE GENOMIC DNA]</scope>
    <source>
        <strain evidence="3 4">F</strain>
    </source>
</reference>
<accession>A0A2J6RLY5</accession>
<evidence type="ECO:0000313" key="3">
    <source>
        <dbReference type="EMBL" id="PMD39517.1"/>
    </source>
</evidence>
<evidence type="ECO:0000256" key="1">
    <source>
        <dbReference type="SAM" id="MobiDB-lite"/>
    </source>
</evidence>